<dbReference type="Pfam" id="PF00144">
    <property type="entry name" value="Beta-lactamase"/>
    <property type="match status" value="1"/>
</dbReference>
<organism evidence="2 3">
    <name type="scientific">Pseudoalteromonas rubra</name>
    <dbReference type="NCBI Taxonomy" id="43658"/>
    <lineage>
        <taxon>Bacteria</taxon>
        <taxon>Pseudomonadati</taxon>
        <taxon>Pseudomonadota</taxon>
        <taxon>Gammaproteobacteria</taxon>
        <taxon>Alteromonadales</taxon>
        <taxon>Pseudoalteromonadaceae</taxon>
        <taxon>Pseudoalteromonas</taxon>
    </lineage>
</organism>
<dbReference type="STRING" id="43658.AT705_13920"/>
<keyword evidence="2" id="KW-0378">Hydrolase</keyword>
<gene>
    <name evidence="2" type="ORF">CWC22_001895</name>
</gene>
<sequence length="412" mass="45587">MARVKYTLLLPLIVCSFASISNEVHLESINKMAPTASAEEAIIQHWRQPDINREFWDISVLPQAFIDVKPAPRNDGLAVGELGIDGGKKATILALADELAKGQHGNFDSLLIHHKGKLVFESYYLRGRVDLSHPQSSVTKAYTGMLLGRAMQLGYLSMEDLDKPVAGFLNKLDAAKFVDGASHITLHQALTMTTGLRISDATRKSLLERPELVPGQKEIQFLFEHSAPITPESKGFYYDIGPQLIMQVLAAVVPGNIETFIKTELLGQLNITNFAWKTAPSGLPESIWRSSLTSRDMIKMGILAANKGKWKGKQIINRDFMTRSTSKLITTGDDEIFGDGKDVSNQGYGYYWWSSDLQYKDKKYSSVSAQGGGGIYIILIEELDLIIAITAHHVDHATQQIVAEQILPAFID</sequence>
<evidence type="ECO:0000259" key="1">
    <source>
        <dbReference type="Pfam" id="PF00144"/>
    </source>
</evidence>
<dbReference type="InterPro" id="IPR012338">
    <property type="entry name" value="Beta-lactam/transpept-like"/>
</dbReference>
<dbReference type="EMBL" id="CP045429">
    <property type="protein sequence ID" value="QPB81820.1"/>
    <property type="molecule type" value="Genomic_DNA"/>
</dbReference>
<dbReference type="PANTHER" id="PTHR43283:SF7">
    <property type="entry name" value="BETA-LACTAMASE-RELATED DOMAIN-CONTAINING PROTEIN"/>
    <property type="match status" value="1"/>
</dbReference>
<dbReference type="InterPro" id="IPR050789">
    <property type="entry name" value="Diverse_Enzym_Activities"/>
</dbReference>
<dbReference type="GO" id="GO:0016787">
    <property type="term" value="F:hydrolase activity"/>
    <property type="evidence" value="ECO:0007669"/>
    <property type="project" value="UniProtKB-KW"/>
</dbReference>
<proteinExistence type="predicted"/>
<dbReference type="Proteomes" id="UP000305729">
    <property type="component" value="Chromosome 1"/>
</dbReference>
<protein>
    <submittedName>
        <fullName evidence="2">Serine hydrolase</fullName>
    </submittedName>
</protein>
<reference evidence="2 3" key="1">
    <citation type="submission" date="2019-10" db="EMBL/GenBank/DDBJ databases">
        <title>Pseudoalteromonas rubra S4059.</title>
        <authorList>
            <person name="Paulsen S."/>
            <person name="Wang X."/>
        </authorList>
    </citation>
    <scope>NUCLEOTIDE SEQUENCE [LARGE SCALE GENOMIC DNA]</scope>
    <source>
        <strain evidence="2 3">S4059</strain>
    </source>
</reference>
<dbReference type="PANTHER" id="PTHR43283">
    <property type="entry name" value="BETA-LACTAMASE-RELATED"/>
    <property type="match status" value="1"/>
</dbReference>
<name>A0A5S3UWC0_9GAMM</name>
<dbReference type="AlphaFoldDB" id="A0A5S3UWC0"/>
<evidence type="ECO:0000313" key="3">
    <source>
        <dbReference type="Proteomes" id="UP000305729"/>
    </source>
</evidence>
<accession>A0A5S3UWC0</accession>
<dbReference type="Gene3D" id="3.40.710.10">
    <property type="entry name" value="DD-peptidase/beta-lactamase superfamily"/>
    <property type="match status" value="1"/>
</dbReference>
<evidence type="ECO:0000313" key="2">
    <source>
        <dbReference type="EMBL" id="QPB81820.1"/>
    </source>
</evidence>
<dbReference type="RefSeq" id="WP_138538355.1">
    <property type="nucleotide sequence ID" value="NZ_CP045429.1"/>
</dbReference>
<feature type="domain" description="Beta-lactamase-related" evidence="1">
    <location>
        <begin position="109"/>
        <end position="394"/>
    </location>
</feature>
<dbReference type="InterPro" id="IPR001466">
    <property type="entry name" value="Beta-lactam-related"/>
</dbReference>
<dbReference type="SUPFAM" id="SSF56601">
    <property type="entry name" value="beta-lactamase/transpeptidase-like"/>
    <property type="match status" value="1"/>
</dbReference>